<dbReference type="OrthoDB" id="4762308at2"/>
<name>A0A328FDG7_9BACT</name>
<keyword evidence="1" id="KW-0472">Membrane</keyword>
<evidence type="ECO:0000313" key="2">
    <source>
        <dbReference type="EMBL" id="QBH12441.1"/>
    </source>
</evidence>
<dbReference type="AlphaFoldDB" id="A0A328FDG7"/>
<keyword evidence="1" id="KW-1133">Transmembrane helix</keyword>
<evidence type="ECO:0000313" key="4">
    <source>
        <dbReference type="Proteomes" id="UP000248798"/>
    </source>
</evidence>
<gene>
    <name evidence="3" type="ORF">DO021_13365</name>
    <name evidence="2" type="ORF">EYB58_05665</name>
</gene>
<dbReference type="Proteomes" id="UP000293902">
    <property type="component" value="Chromosome"/>
</dbReference>
<keyword evidence="5" id="KW-1185">Reference proteome</keyword>
<keyword evidence="1" id="KW-0812">Transmembrane</keyword>
<dbReference type="EMBL" id="QLNI01000026">
    <property type="protein sequence ID" value="RAM01472.1"/>
    <property type="molecule type" value="Genomic_DNA"/>
</dbReference>
<evidence type="ECO:0000313" key="3">
    <source>
        <dbReference type="EMBL" id="RAM01472.1"/>
    </source>
</evidence>
<accession>A0A328FDG7</accession>
<feature type="transmembrane region" description="Helical" evidence="1">
    <location>
        <begin position="12"/>
        <end position="36"/>
    </location>
</feature>
<reference evidence="3 4" key="1">
    <citation type="submission" date="2018-06" db="EMBL/GenBank/DDBJ databases">
        <title>Complete Genome Sequence of Desulfobacter hydrogenophilus (DSM3380).</title>
        <authorList>
            <person name="Marietou A."/>
            <person name="Schreiber L."/>
            <person name="Marshall I."/>
            <person name="Jorgensen B."/>
        </authorList>
    </citation>
    <scope>NUCLEOTIDE SEQUENCE [LARGE SCALE GENOMIC DNA]</scope>
    <source>
        <strain evidence="3 4">DSM 3380</strain>
    </source>
</reference>
<reference evidence="2 5" key="2">
    <citation type="submission" date="2019-02" db="EMBL/GenBank/DDBJ databases">
        <title>Complete genome sequence of Desulfobacter hydrogenophilus AcRS1.</title>
        <authorList>
            <person name="Marietou A."/>
            <person name="Lund M.B."/>
            <person name="Marshall I.P.G."/>
            <person name="Schreiber L."/>
            <person name="Jorgensen B."/>
        </authorList>
    </citation>
    <scope>NUCLEOTIDE SEQUENCE [LARGE SCALE GENOMIC DNA]</scope>
    <source>
        <strain evidence="2 5">AcRS1</strain>
    </source>
</reference>
<dbReference type="RefSeq" id="WP_111957476.1">
    <property type="nucleotide sequence ID" value="NZ_CP036313.1"/>
</dbReference>
<organism evidence="3 4">
    <name type="scientific">Desulfobacter hydrogenophilus</name>
    <dbReference type="NCBI Taxonomy" id="2291"/>
    <lineage>
        <taxon>Bacteria</taxon>
        <taxon>Pseudomonadati</taxon>
        <taxon>Thermodesulfobacteriota</taxon>
        <taxon>Desulfobacteria</taxon>
        <taxon>Desulfobacterales</taxon>
        <taxon>Desulfobacteraceae</taxon>
        <taxon>Desulfobacter</taxon>
    </lineage>
</organism>
<sequence length="201" mass="23582">MEPTATWTSIEIVTVATSIATPLIITVLGFIFTLAIRRIEWAKESEREDEQKKKKLAEEERKLAPHIELNVGCRFMGPSQGRFLAEFSLMTHNKGTHVHRFPKIIFRVRGIKFGQELKYWEQNEHRVNFPDKLLETDLVPKQWNFIFVQPNIKQRITFVTYIDQGYQFVIANAEFHYDGWTPHTVEKAFEMPKIEKLCSLS</sequence>
<proteinExistence type="predicted"/>
<dbReference type="EMBL" id="CP036313">
    <property type="protein sequence ID" value="QBH12441.1"/>
    <property type="molecule type" value="Genomic_DNA"/>
</dbReference>
<protein>
    <submittedName>
        <fullName evidence="3">Uncharacterized protein</fullName>
    </submittedName>
</protein>
<evidence type="ECO:0000256" key="1">
    <source>
        <dbReference type="SAM" id="Phobius"/>
    </source>
</evidence>
<evidence type="ECO:0000313" key="5">
    <source>
        <dbReference type="Proteomes" id="UP000293902"/>
    </source>
</evidence>
<dbReference type="Proteomes" id="UP000248798">
    <property type="component" value="Unassembled WGS sequence"/>
</dbReference>